<name>A0A8S5Q418_9CAUD</name>
<accession>A0A8S5Q418</accession>
<proteinExistence type="predicted"/>
<reference evidence="2" key="1">
    <citation type="journal article" date="2021" name="Proc. Natl. Acad. Sci. U.S.A.">
        <title>A Catalog of Tens of Thousands of Viruses from Human Metagenomes Reveals Hidden Associations with Chronic Diseases.</title>
        <authorList>
            <person name="Tisza M.J."/>
            <person name="Buck C.B."/>
        </authorList>
    </citation>
    <scope>NUCLEOTIDE SEQUENCE</scope>
    <source>
        <strain evidence="2">CtLqe90</strain>
    </source>
</reference>
<dbReference type="EMBL" id="BK015564">
    <property type="protein sequence ID" value="DAE13292.1"/>
    <property type="molecule type" value="Genomic_DNA"/>
</dbReference>
<sequence length="29" mass="3459">MFPLFFVKNFIIHYSISSFLISSSIFFIL</sequence>
<protein>
    <submittedName>
        <fullName evidence="2">Uncharacterized protein</fullName>
    </submittedName>
</protein>
<keyword evidence="1" id="KW-0472">Membrane</keyword>
<evidence type="ECO:0000256" key="1">
    <source>
        <dbReference type="SAM" id="Phobius"/>
    </source>
</evidence>
<evidence type="ECO:0000313" key="2">
    <source>
        <dbReference type="EMBL" id="DAE13292.1"/>
    </source>
</evidence>
<feature type="transmembrane region" description="Helical" evidence="1">
    <location>
        <begin position="6"/>
        <end position="28"/>
    </location>
</feature>
<organism evidence="2">
    <name type="scientific">Siphoviridae sp. ctLqe90</name>
    <dbReference type="NCBI Taxonomy" id="2825456"/>
    <lineage>
        <taxon>Viruses</taxon>
        <taxon>Duplodnaviria</taxon>
        <taxon>Heunggongvirae</taxon>
        <taxon>Uroviricota</taxon>
        <taxon>Caudoviricetes</taxon>
    </lineage>
</organism>
<keyword evidence="1" id="KW-0812">Transmembrane</keyword>
<keyword evidence="1" id="KW-1133">Transmembrane helix</keyword>